<dbReference type="Pfam" id="PF22352">
    <property type="entry name" value="K319L-like_PKD"/>
    <property type="match status" value="1"/>
</dbReference>
<dbReference type="SUPFAM" id="SSF49265">
    <property type="entry name" value="Fibronectin type III"/>
    <property type="match status" value="1"/>
</dbReference>
<protein>
    <submittedName>
        <fullName evidence="2">DUF1566 domain-containing protein</fullName>
    </submittedName>
</protein>
<reference evidence="2" key="1">
    <citation type="submission" date="2022-11" db="EMBL/GenBank/DDBJ databases">
        <title>Parathalassolutuus dongxingensis gen. nov., sp. nov., a novel member of family Oceanospirillaceae isolated from a coastal shrimp pond in Guangxi, China.</title>
        <authorList>
            <person name="Chen H."/>
        </authorList>
    </citation>
    <scope>NUCLEOTIDE SEQUENCE</scope>
    <source>
        <strain evidence="2">G-43</strain>
    </source>
</reference>
<evidence type="ECO:0000259" key="1">
    <source>
        <dbReference type="Pfam" id="PF07603"/>
    </source>
</evidence>
<dbReference type="InterPro" id="IPR011460">
    <property type="entry name" value="Lcl_C"/>
</dbReference>
<dbReference type="Proteomes" id="UP001150830">
    <property type="component" value="Unassembled WGS sequence"/>
</dbReference>
<proteinExistence type="predicted"/>
<dbReference type="InterPro" id="IPR013783">
    <property type="entry name" value="Ig-like_fold"/>
</dbReference>
<evidence type="ECO:0000313" key="2">
    <source>
        <dbReference type="EMBL" id="MCY0966449.1"/>
    </source>
</evidence>
<dbReference type="Gene3D" id="2.60.40.10">
    <property type="entry name" value="Immunoglobulins"/>
    <property type="match status" value="2"/>
</dbReference>
<dbReference type="InterPro" id="IPR036116">
    <property type="entry name" value="FN3_sf"/>
</dbReference>
<name>A0A9X3EFA4_9GAMM</name>
<comment type="caution">
    <text evidence="2">The sequence shown here is derived from an EMBL/GenBank/DDBJ whole genome shotgun (WGS) entry which is preliminary data.</text>
</comment>
<feature type="domain" description="Lcl C-terminal" evidence="1">
    <location>
        <begin position="311"/>
        <end position="453"/>
    </location>
</feature>
<dbReference type="EMBL" id="JAPNOA010000055">
    <property type="protein sequence ID" value="MCY0966449.1"/>
    <property type="molecule type" value="Genomic_DNA"/>
</dbReference>
<dbReference type="AlphaFoldDB" id="A0A9X3EFA4"/>
<dbReference type="Pfam" id="PF07603">
    <property type="entry name" value="Lcl_C"/>
    <property type="match status" value="1"/>
</dbReference>
<accession>A0A9X3EFA4</accession>
<sequence length="459" mass="47981">MTLDCPWWLPGVVAIALAGCGGAGTTSNEKPSVSISVSATSPLTAGATIRLTASALDVDGTISSYQWTQISGTSVELSSATIAAPTFVAPVGVSAQSLVFNVVVTDNDGATGSTSVSMSVAAGVAAPVNFWMRNVGTNAVTNWDAVDHASTYNLYMATESFASLSSLSSYATLTDGYLFPDITSAPATPYQLTGLETGTRYYFVVTAVCSAAVCGTRTESVASTEITRLIGQTFPFTQALQDTTLETCIGTDGEWTDCPADGLSGQDAQYGRTAGALAGTLSKTGSGVAAMDFTLLDEDGNAVTDRSAAHCLKDNHSGLIWELKNADDIVRTDGNRFSWYSAVATTNGGQAGLYYGSECSGDVCNTASYNNYLDGLALCGRTDWRLPTVAELRGVSDVGGLCDEDDACLYDTHAWYWSADSWAGDATQAWIVSLDGRPDTPYSKELPRQVMMVSDGGSQ</sequence>
<organism evidence="2 3">
    <name type="scientific">Parathalassolituus penaei</name>
    <dbReference type="NCBI Taxonomy" id="2997323"/>
    <lineage>
        <taxon>Bacteria</taxon>
        <taxon>Pseudomonadati</taxon>
        <taxon>Pseudomonadota</taxon>
        <taxon>Gammaproteobacteria</taxon>
        <taxon>Oceanospirillales</taxon>
        <taxon>Oceanospirillaceae</taxon>
        <taxon>Parathalassolituus</taxon>
    </lineage>
</organism>
<evidence type="ECO:0000313" key="3">
    <source>
        <dbReference type="Proteomes" id="UP001150830"/>
    </source>
</evidence>
<keyword evidence="3" id="KW-1185">Reference proteome</keyword>
<gene>
    <name evidence="2" type="ORF">OUO13_14770</name>
</gene>
<dbReference type="RefSeq" id="WP_283174659.1">
    <property type="nucleotide sequence ID" value="NZ_JAPNOA010000055.1"/>
</dbReference>